<keyword evidence="2" id="KW-1185">Reference proteome</keyword>
<gene>
    <name evidence="1" type="ORF">HPB47_023132</name>
</gene>
<comment type="caution">
    <text evidence="1">The sequence shown here is derived from an EMBL/GenBank/DDBJ whole genome shotgun (WGS) entry which is preliminary data.</text>
</comment>
<sequence length="1562" mass="176465">MLRRWAATLLVNVRSETLSIGGELVTGGGTSEVALHGVRRSSSDEAYGLKGAAVHQCEYAAGKRQKEARSPVAEKWLGAAWSLLKDDVKAGPCRLDGGGAVLDRMVFGGQVGAIIRNRSDSYQWLSRQRTLYPLDEAVVGGDFNAANTSWGYRWTSPRGRRLEEEANDADLFLINDLDYPTRLGLHSGQRNTTPDLTWATRETIREWRRNGDPWSSDHFPVWLELQGRVAERRKKVTYVDWEKYREFIQESEEASFHVKILQASALATRSIELDAETPAPDKHLLNLWTTREQLHDQYVQRGKTHTDLVRVRHKTAQIRRHSRHLGRQRWEEHCASFGKETGLRKLWGTYQALSDKKKTQGVVETVLLTQCMSHEEFEEEAANTFFPQPARTPPASIYEPEPVNETNELETPFTPAELHTALEQVRVQSAPGKDGVTWTMLRNLPAQEKETFLDTVNEIWHAVVVPIPKAGKRPNEIPNFRPVSLTSTICKLLERLCLNRLNHHLEEVSFFFHPHQTGFRPNLSTQDSIYLLRRLLSTKRGRRRTVPSILVAVDLKKAFDSVTHEALIRDLREAYPGKRMLNIIKSFLCNRTFEVHSGRTGPKQFSSCVGVQQGAILSPLLFNVVMTGLARKLELIHGIRFTLYADDITIWTEAEDHEDTESAIAAIQAALAALHDYLRATGMKISVEKTQYILLGGSAAEQAKVTLTIGGASIKRSDTGWIRILGIPISERGGAAEWLKQLTPTWKKIVHIIKRISNKFGGATSEIARTLVYAVLVSRATYGAVCFQLTKTQVEKLETLYRAALRVITGLPRHTRVEELYRYGRLPPLRDIIQDCREGTQDRRLLTLQGQRLLLSDDPTMAAILDEVPPHVPPWKDFPVTDGRPLSRKTKAQRYGPQRATIARALNEPSTDPAEMRLFTDASWNPHTQIAAIVARTEDGCHRRQNYRLDETPSTTEVELRALQVGINWILTDPRIVSEQTKTITIYTDSSTAIRALLGPPRVGTTEYAIKNGCRMIKAQKDVAVKIQWVPGHSGQTDNETAHDLASEACTSRRSQGVPIFRPSLDHSPEEEQRRRKQIRKSRLKDHVPPLENPLPRGLPRGAQVLVVKARTGFAITEDMMAKWRYNQLCHQEGDPPPPPVKRCSSCSADQAPTIRHLIWECDGLKDVREKHRPPGVTSYEDEDQVTLKSPFAVCGESARSRFGELNLAHTSAREQEAVPSRERPTHDPHESNETGDHALITDSTNETEVTNQETIRQYVQDTKIQLQQLILAFNNALSTRQPENGVNVTDGNGAEREVITTDASALGTKTKSTRPLHVHSTSDTSDAIPTFGGKSYENVAEWLQKIERVTLLAKWTPNLTLLNAVTLLHDTARDWHKSHGSRIDDWEVWKEATKERFQRKMGLQQFLEYQQRRQLRHNKSIVQYIYTKNAVLERAPCELGASERTSLSLHGIFEDKWGNPLAAQGCKLVLELIDCATTLDHRRRREKTQQRQQNTHEHATSAQQTTGAPTNALSPKPFKRGRQSNCFNCDQLGHFSRDCPKPKTAAIIRAAEKRAQKRAWV</sequence>
<organism evidence="1 2">
    <name type="scientific">Ixodes persulcatus</name>
    <name type="common">Taiga tick</name>
    <dbReference type="NCBI Taxonomy" id="34615"/>
    <lineage>
        <taxon>Eukaryota</taxon>
        <taxon>Metazoa</taxon>
        <taxon>Ecdysozoa</taxon>
        <taxon>Arthropoda</taxon>
        <taxon>Chelicerata</taxon>
        <taxon>Arachnida</taxon>
        <taxon>Acari</taxon>
        <taxon>Parasitiformes</taxon>
        <taxon>Ixodida</taxon>
        <taxon>Ixodoidea</taxon>
        <taxon>Ixodidae</taxon>
        <taxon>Ixodinae</taxon>
        <taxon>Ixodes</taxon>
    </lineage>
</organism>
<protein>
    <submittedName>
        <fullName evidence="1">Uncharacterized protein</fullName>
    </submittedName>
</protein>
<name>A0AC60Q9V2_IXOPE</name>
<accession>A0AC60Q9V2</accession>
<reference evidence="1 2" key="1">
    <citation type="journal article" date="2020" name="Cell">
        <title>Large-Scale Comparative Analyses of Tick Genomes Elucidate Their Genetic Diversity and Vector Capacities.</title>
        <authorList>
            <consortium name="Tick Genome and Microbiome Consortium (TIGMIC)"/>
            <person name="Jia N."/>
            <person name="Wang J."/>
            <person name="Shi W."/>
            <person name="Du L."/>
            <person name="Sun Y."/>
            <person name="Zhan W."/>
            <person name="Jiang J.F."/>
            <person name="Wang Q."/>
            <person name="Zhang B."/>
            <person name="Ji P."/>
            <person name="Bell-Sakyi L."/>
            <person name="Cui X.M."/>
            <person name="Yuan T.T."/>
            <person name="Jiang B.G."/>
            <person name="Yang W.F."/>
            <person name="Lam T.T."/>
            <person name="Chang Q.C."/>
            <person name="Ding S.J."/>
            <person name="Wang X.J."/>
            <person name="Zhu J.G."/>
            <person name="Ruan X.D."/>
            <person name="Zhao L."/>
            <person name="Wei J.T."/>
            <person name="Ye R.Z."/>
            <person name="Que T.C."/>
            <person name="Du C.H."/>
            <person name="Zhou Y.H."/>
            <person name="Cheng J.X."/>
            <person name="Dai P.F."/>
            <person name="Guo W.B."/>
            <person name="Han X.H."/>
            <person name="Huang E.J."/>
            <person name="Li L.F."/>
            <person name="Wei W."/>
            <person name="Gao Y.C."/>
            <person name="Liu J.Z."/>
            <person name="Shao H.Z."/>
            <person name="Wang X."/>
            <person name="Wang C.C."/>
            <person name="Yang T.C."/>
            <person name="Huo Q.B."/>
            <person name="Li W."/>
            <person name="Chen H.Y."/>
            <person name="Chen S.E."/>
            <person name="Zhou L.G."/>
            <person name="Ni X.B."/>
            <person name="Tian J.H."/>
            <person name="Sheng Y."/>
            <person name="Liu T."/>
            <person name="Pan Y.S."/>
            <person name="Xia L.Y."/>
            <person name="Li J."/>
            <person name="Zhao F."/>
            <person name="Cao W.C."/>
        </authorList>
    </citation>
    <scope>NUCLEOTIDE SEQUENCE [LARGE SCALE GENOMIC DNA]</scope>
    <source>
        <strain evidence="1">Iper-2018</strain>
    </source>
</reference>
<proteinExistence type="predicted"/>
<evidence type="ECO:0000313" key="2">
    <source>
        <dbReference type="Proteomes" id="UP000805193"/>
    </source>
</evidence>
<dbReference type="Proteomes" id="UP000805193">
    <property type="component" value="Unassembled WGS sequence"/>
</dbReference>
<evidence type="ECO:0000313" key="1">
    <source>
        <dbReference type="EMBL" id="KAG0429953.1"/>
    </source>
</evidence>
<dbReference type="EMBL" id="JABSTQ010009366">
    <property type="protein sequence ID" value="KAG0429953.1"/>
    <property type="molecule type" value="Genomic_DNA"/>
</dbReference>